<feature type="domain" description="Myb-like" evidence="7">
    <location>
        <begin position="179"/>
        <end position="229"/>
    </location>
</feature>
<dbReference type="CDD" id="cd00167">
    <property type="entry name" value="SANT"/>
    <property type="match status" value="2"/>
</dbReference>
<keyword evidence="2" id="KW-0677">Repeat</keyword>
<dbReference type="InterPro" id="IPR017930">
    <property type="entry name" value="Myb_dom"/>
</dbReference>
<dbReference type="PROSITE" id="PS51294">
    <property type="entry name" value="HTH_MYB"/>
    <property type="match status" value="2"/>
</dbReference>
<dbReference type="GO" id="GO:0000981">
    <property type="term" value="F:DNA-binding transcription factor activity, RNA polymerase II-specific"/>
    <property type="evidence" value="ECO:0007669"/>
    <property type="project" value="TreeGrafter"/>
</dbReference>
<evidence type="ECO:0000256" key="1">
    <source>
        <dbReference type="ARBA" id="ARBA00004123"/>
    </source>
</evidence>
<reference evidence="9" key="1">
    <citation type="submission" date="2023-10" db="EMBL/GenBank/DDBJ databases">
        <authorList>
            <person name="Domelevo Entfellner J.-B."/>
        </authorList>
    </citation>
    <scope>NUCLEOTIDE SEQUENCE</scope>
</reference>
<evidence type="ECO:0000259" key="7">
    <source>
        <dbReference type="PROSITE" id="PS50090"/>
    </source>
</evidence>
<feature type="domain" description="Myb-like" evidence="7">
    <location>
        <begin position="132"/>
        <end position="178"/>
    </location>
</feature>
<dbReference type="Gene3D" id="1.10.10.60">
    <property type="entry name" value="Homeodomain-like"/>
    <property type="match status" value="2"/>
</dbReference>
<gene>
    <name evidence="9" type="ORF">AYBTSS11_LOCUS18129</name>
</gene>
<dbReference type="GO" id="GO:0005634">
    <property type="term" value="C:nucleus"/>
    <property type="evidence" value="ECO:0007669"/>
    <property type="project" value="UniProtKB-SubCell"/>
</dbReference>
<evidence type="ECO:0000256" key="5">
    <source>
        <dbReference type="ARBA" id="ARBA00023242"/>
    </source>
</evidence>
<dbReference type="SUPFAM" id="SSF46689">
    <property type="entry name" value="Homeodomain-like"/>
    <property type="match status" value="1"/>
</dbReference>
<feature type="domain" description="HTH myb-type" evidence="8">
    <location>
        <begin position="183"/>
        <end position="233"/>
    </location>
</feature>
<dbReference type="Gramene" id="rna-AYBTSS11_LOCUS18129">
    <property type="protein sequence ID" value="CAJ1960315.1"/>
    <property type="gene ID" value="gene-AYBTSS11_LOCUS18129"/>
</dbReference>
<evidence type="ECO:0000256" key="6">
    <source>
        <dbReference type="SAM" id="MobiDB-lite"/>
    </source>
</evidence>
<feature type="compositionally biased region" description="Basic residues" evidence="6">
    <location>
        <begin position="228"/>
        <end position="240"/>
    </location>
</feature>
<proteinExistence type="predicted"/>
<dbReference type="GO" id="GO:0000978">
    <property type="term" value="F:RNA polymerase II cis-regulatory region sequence-specific DNA binding"/>
    <property type="evidence" value="ECO:0007669"/>
    <property type="project" value="TreeGrafter"/>
</dbReference>
<dbReference type="InterPro" id="IPR001005">
    <property type="entry name" value="SANT/Myb"/>
</dbReference>
<dbReference type="Pfam" id="PF13921">
    <property type="entry name" value="Myb_DNA-bind_6"/>
    <property type="match status" value="1"/>
</dbReference>
<evidence type="ECO:0000259" key="8">
    <source>
        <dbReference type="PROSITE" id="PS51294"/>
    </source>
</evidence>
<keyword evidence="3" id="KW-0805">Transcription regulation</keyword>
<dbReference type="PROSITE" id="PS50090">
    <property type="entry name" value="MYB_LIKE"/>
    <property type="match status" value="2"/>
</dbReference>
<name>A0AA86SUX3_9FABA</name>
<dbReference type="Proteomes" id="UP001189624">
    <property type="component" value="Chromosome 6"/>
</dbReference>
<evidence type="ECO:0000313" key="10">
    <source>
        <dbReference type="Proteomes" id="UP001189624"/>
    </source>
</evidence>
<keyword evidence="3" id="KW-0804">Transcription</keyword>
<evidence type="ECO:0000256" key="4">
    <source>
        <dbReference type="ARBA" id="ARBA00023125"/>
    </source>
</evidence>
<dbReference type="SMART" id="SM00717">
    <property type="entry name" value="SANT"/>
    <property type="match status" value="2"/>
</dbReference>
<dbReference type="InterPro" id="IPR009057">
    <property type="entry name" value="Homeodomain-like_sf"/>
</dbReference>
<evidence type="ECO:0000256" key="3">
    <source>
        <dbReference type="ARBA" id="ARBA00023015"/>
    </source>
</evidence>
<organism evidence="9 10">
    <name type="scientific">Sphenostylis stenocarpa</name>
    <dbReference type="NCBI Taxonomy" id="92480"/>
    <lineage>
        <taxon>Eukaryota</taxon>
        <taxon>Viridiplantae</taxon>
        <taxon>Streptophyta</taxon>
        <taxon>Embryophyta</taxon>
        <taxon>Tracheophyta</taxon>
        <taxon>Spermatophyta</taxon>
        <taxon>Magnoliopsida</taxon>
        <taxon>eudicotyledons</taxon>
        <taxon>Gunneridae</taxon>
        <taxon>Pentapetalae</taxon>
        <taxon>rosids</taxon>
        <taxon>fabids</taxon>
        <taxon>Fabales</taxon>
        <taxon>Fabaceae</taxon>
        <taxon>Papilionoideae</taxon>
        <taxon>50 kb inversion clade</taxon>
        <taxon>NPAAA clade</taxon>
        <taxon>indigoferoid/millettioid clade</taxon>
        <taxon>Phaseoleae</taxon>
        <taxon>Sphenostylis</taxon>
    </lineage>
</organism>
<evidence type="ECO:0000256" key="2">
    <source>
        <dbReference type="ARBA" id="ARBA00022737"/>
    </source>
</evidence>
<dbReference type="PANTHER" id="PTHR45614:SF218">
    <property type="entry name" value="TRANSCRIPTION FACTOR MYB119-RELATED"/>
    <property type="match status" value="1"/>
</dbReference>
<keyword evidence="4" id="KW-0238">DNA-binding</keyword>
<feature type="region of interest" description="Disordered" evidence="6">
    <location>
        <begin position="228"/>
        <end position="247"/>
    </location>
</feature>
<comment type="subcellular location">
    <subcellularLocation>
        <location evidence="1">Nucleus</location>
    </subcellularLocation>
</comment>
<sequence length="442" mass="50065">MGGGGAFIPLTGCGNSKVPNPSKISVGPPLTAIERFLSAQQSYSTQQHPCSVANNIHATALDGFDGSTYNFMWHNGSQDVNFVGQFSENEVALNWTQQVSPLCLKEDLHLSGKKPEGVGRRPREGSYMPWIKGQWTEEEDRILLKLVKQHGVGKWSQIAEKLDGRAGKQCRERWHNHLRPDIKKDGWSEEEERILVKYHAKLGNRWAEIAKKMKGRTENAIKNHWNATKRRQNSRRKNKRAGISNGKPLSSILQDYIKSLTLTNTSTPSVEQTLLPPRHFSDSVTNDNFSVMAESYDDEMFFMQHVNENDASVESVKQTKNINNSFAAFDYYHHQTSNNSSHLLSDVTRSDHVVHSNLTTNSYNMLDESLFLSEKTPAVNYLDFDVCLSHLHNGTAGSSFVYNNGIHNQNMELHLEKQDWLLGKRDMDTVELVSSTTQFLDQ</sequence>
<keyword evidence="5" id="KW-0539">Nucleus</keyword>
<dbReference type="AlphaFoldDB" id="A0AA86SUX3"/>
<protein>
    <submittedName>
        <fullName evidence="9">Uncharacterized protein</fullName>
    </submittedName>
</protein>
<feature type="domain" description="HTH myb-type" evidence="8">
    <location>
        <begin position="132"/>
        <end position="182"/>
    </location>
</feature>
<dbReference type="InterPro" id="IPR050560">
    <property type="entry name" value="MYB_TF"/>
</dbReference>
<evidence type="ECO:0000313" key="9">
    <source>
        <dbReference type="EMBL" id="CAJ1960315.1"/>
    </source>
</evidence>
<dbReference type="EMBL" id="OY731403">
    <property type="protein sequence ID" value="CAJ1960315.1"/>
    <property type="molecule type" value="Genomic_DNA"/>
</dbReference>
<accession>A0AA86SUX3</accession>
<dbReference type="PANTHER" id="PTHR45614">
    <property type="entry name" value="MYB PROTEIN-RELATED"/>
    <property type="match status" value="1"/>
</dbReference>
<keyword evidence="10" id="KW-1185">Reference proteome</keyword>
<dbReference type="FunFam" id="1.10.10.60:FF:000010">
    <property type="entry name" value="Transcriptional activator Myb isoform A"/>
    <property type="match status" value="1"/>
</dbReference>